<accession>A0ABW1ADT4</accession>
<organism evidence="3 4">
    <name type="scientific">Actinomadura rugatobispora</name>
    <dbReference type="NCBI Taxonomy" id="1994"/>
    <lineage>
        <taxon>Bacteria</taxon>
        <taxon>Bacillati</taxon>
        <taxon>Actinomycetota</taxon>
        <taxon>Actinomycetes</taxon>
        <taxon>Streptosporangiales</taxon>
        <taxon>Thermomonosporaceae</taxon>
        <taxon>Actinomadura</taxon>
    </lineage>
</organism>
<keyword evidence="4" id="KW-1185">Reference proteome</keyword>
<gene>
    <name evidence="3" type="ORF">ACFPZN_44305</name>
</gene>
<evidence type="ECO:0000256" key="1">
    <source>
        <dbReference type="SAM" id="MobiDB-lite"/>
    </source>
</evidence>
<dbReference type="RefSeq" id="WP_378288906.1">
    <property type="nucleotide sequence ID" value="NZ_JBHSON010000094.1"/>
</dbReference>
<feature type="compositionally biased region" description="Low complexity" evidence="1">
    <location>
        <begin position="130"/>
        <end position="157"/>
    </location>
</feature>
<feature type="compositionally biased region" description="Pro residues" evidence="1">
    <location>
        <begin position="172"/>
        <end position="186"/>
    </location>
</feature>
<reference evidence="4" key="1">
    <citation type="journal article" date="2019" name="Int. J. Syst. Evol. Microbiol.">
        <title>The Global Catalogue of Microorganisms (GCM) 10K type strain sequencing project: providing services to taxonomists for standard genome sequencing and annotation.</title>
        <authorList>
            <consortium name="The Broad Institute Genomics Platform"/>
            <consortium name="The Broad Institute Genome Sequencing Center for Infectious Disease"/>
            <person name="Wu L."/>
            <person name="Ma J."/>
        </authorList>
    </citation>
    <scope>NUCLEOTIDE SEQUENCE [LARGE SCALE GENOMIC DNA]</scope>
    <source>
        <strain evidence="4">KCTC 42087</strain>
    </source>
</reference>
<evidence type="ECO:0000313" key="3">
    <source>
        <dbReference type="EMBL" id="MFC5752680.1"/>
    </source>
</evidence>
<proteinExistence type="predicted"/>
<dbReference type="EMBL" id="JBHSON010000094">
    <property type="protein sequence ID" value="MFC5752680.1"/>
    <property type="molecule type" value="Genomic_DNA"/>
</dbReference>
<name>A0ABW1ADT4_9ACTN</name>
<keyword evidence="2" id="KW-0812">Transmembrane</keyword>
<evidence type="ECO:0000256" key="2">
    <source>
        <dbReference type="SAM" id="Phobius"/>
    </source>
</evidence>
<feature type="region of interest" description="Disordered" evidence="1">
    <location>
        <begin position="84"/>
        <end position="221"/>
    </location>
</feature>
<keyword evidence="2" id="KW-0472">Membrane</keyword>
<protein>
    <recommendedName>
        <fullName evidence="5">DUF3040 domain-containing protein</fullName>
    </recommendedName>
</protein>
<sequence>MTTDPHDEHGEILRRALHAEAAGVIPSADGLEKIRSRIDDRAQHRFGWDWFTAIWARPVLAVAVAVLIAGIGVTAPQTIDLIQSAGSNGTSEKGRHNSSDGDPTGPQGVPPNAQPPASAVPSESGDPSETGTPSPAASPGSPACAGTTPAPSTAGTPSPAPSGGSGGGTPPSACPGPSTSPSPSPSPSDTGSTDPGPTTPSDPPISEEQPVPAQSEGSSAQ</sequence>
<keyword evidence="2" id="KW-1133">Transmembrane helix</keyword>
<evidence type="ECO:0008006" key="5">
    <source>
        <dbReference type="Google" id="ProtNLM"/>
    </source>
</evidence>
<feature type="compositionally biased region" description="Low complexity" evidence="1">
    <location>
        <begin position="187"/>
        <end position="196"/>
    </location>
</feature>
<evidence type="ECO:0000313" key="4">
    <source>
        <dbReference type="Proteomes" id="UP001596074"/>
    </source>
</evidence>
<dbReference type="Proteomes" id="UP001596074">
    <property type="component" value="Unassembled WGS sequence"/>
</dbReference>
<comment type="caution">
    <text evidence="3">The sequence shown here is derived from an EMBL/GenBank/DDBJ whole genome shotgun (WGS) entry which is preliminary data.</text>
</comment>
<feature type="transmembrane region" description="Helical" evidence="2">
    <location>
        <begin position="54"/>
        <end position="75"/>
    </location>
</feature>